<evidence type="ECO:0000313" key="2">
    <source>
        <dbReference type="EMBL" id="SHI93948.1"/>
    </source>
</evidence>
<accession>A0A1M6F899</accession>
<sequence length="125" mass="14304">MLKELLRFIFIFLVVVVGGYFIHMGMVTSFSLDRNQGIINFSYVFNGIFTLLFVIGILVFSNKFKDQIGFIFMGGSLVKIGLFIGISKLNNMDIDKNVFLDFFVAYLICLILEVYFVSRILKSVN</sequence>
<evidence type="ECO:0000313" key="3">
    <source>
        <dbReference type="Proteomes" id="UP000184432"/>
    </source>
</evidence>
<dbReference type="RefSeq" id="WP_073315972.1">
    <property type="nucleotide sequence ID" value="NZ_FQYP01000004.1"/>
</dbReference>
<protein>
    <submittedName>
        <fullName evidence="2">Uncharacterized protein</fullName>
    </submittedName>
</protein>
<name>A0A1M6F899_9FLAO</name>
<dbReference type="AlphaFoldDB" id="A0A1M6F899"/>
<keyword evidence="3" id="KW-1185">Reference proteome</keyword>
<dbReference type="Pfam" id="PF19665">
    <property type="entry name" value="DUF6168"/>
    <property type="match status" value="1"/>
</dbReference>
<feature type="transmembrane region" description="Helical" evidence="1">
    <location>
        <begin position="68"/>
        <end position="86"/>
    </location>
</feature>
<dbReference type="InterPro" id="IPR046166">
    <property type="entry name" value="DUF6168"/>
</dbReference>
<keyword evidence="1" id="KW-1133">Transmembrane helix</keyword>
<dbReference type="EMBL" id="FQYP01000004">
    <property type="protein sequence ID" value="SHI93948.1"/>
    <property type="molecule type" value="Genomic_DNA"/>
</dbReference>
<organism evidence="2 3">
    <name type="scientific">Aquimarina spongiae</name>
    <dbReference type="NCBI Taxonomy" id="570521"/>
    <lineage>
        <taxon>Bacteria</taxon>
        <taxon>Pseudomonadati</taxon>
        <taxon>Bacteroidota</taxon>
        <taxon>Flavobacteriia</taxon>
        <taxon>Flavobacteriales</taxon>
        <taxon>Flavobacteriaceae</taxon>
        <taxon>Aquimarina</taxon>
    </lineage>
</organism>
<dbReference type="OrthoDB" id="1451982at2"/>
<reference evidence="3" key="1">
    <citation type="submission" date="2016-11" db="EMBL/GenBank/DDBJ databases">
        <authorList>
            <person name="Varghese N."/>
            <person name="Submissions S."/>
        </authorList>
    </citation>
    <scope>NUCLEOTIDE SEQUENCE [LARGE SCALE GENOMIC DNA]</scope>
    <source>
        <strain evidence="3">DSM 22623</strain>
    </source>
</reference>
<proteinExistence type="predicted"/>
<dbReference type="STRING" id="570521.SAMN04488508_104144"/>
<feature type="transmembrane region" description="Helical" evidence="1">
    <location>
        <begin position="98"/>
        <end position="117"/>
    </location>
</feature>
<dbReference type="Proteomes" id="UP000184432">
    <property type="component" value="Unassembled WGS sequence"/>
</dbReference>
<keyword evidence="1" id="KW-0812">Transmembrane</keyword>
<feature type="transmembrane region" description="Helical" evidence="1">
    <location>
        <begin position="43"/>
        <end position="61"/>
    </location>
</feature>
<gene>
    <name evidence="2" type="ORF">SAMN04488508_104144</name>
</gene>
<keyword evidence="1" id="KW-0472">Membrane</keyword>
<feature type="transmembrane region" description="Helical" evidence="1">
    <location>
        <begin position="5"/>
        <end position="23"/>
    </location>
</feature>
<evidence type="ECO:0000256" key="1">
    <source>
        <dbReference type="SAM" id="Phobius"/>
    </source>
</evidence>